<dbReference type="PROSITE" id="PS00107">
    <property type="entry name" value="PROTEIN_KINASE_ATP"/>
    <property type="match status" value="1"/>
</dbReference>
<dbReference type="SMART" id="SM00252">
    <property type="entry name" value="SH2"/>
    <property type="match status" value="1"/>
</dbReference>
<organism evidence="8">
    <name type="scientific">Anisakis simplex</name>
    <name type="common">Herring worm</name>
    <dbReference type="NCBI Taxonomy" id="6269"/>
    <lineage>
        <taxon>Eukaryota</taxon>
        <taxon>Metazoa</taxon>
        <taxon>Ecdysozoa</taxon>
        <taxon>Nematoda</taxon>
        <taxon>Chromadorea</taxon>
        <taxon>Rhabditida</taxon>
        <taxon>Spirurina</taxon>
        <taxon>Ascaridomorpha</taxon>
        <taxon>Ascaridoidea</taxon>
        <taxon>Anisakidae</taxon>
        <taxon>Anisakis</taxon>
        <taxon>Anisakis simplex complex</taxon>
    </lineage>
</organism>
<evidence type="ECO:0000313" key="8">
    <source>
        <dbReference type="WBParaSite" id="ASIM_0000360501-mRNA-1"/>
    </source>
</evidence>
<dbReference type="InterPro" id="IPR000980">
    <property type="entry name" value="SH2"/>
</dbReference>
<dbReference type="InterPro" id="IPR036860">
    <property type="entry name" value="SH2_dom_sf"/>
</dbReference>
<dbReference type="PROSITE" id="PS50001">
    <property type="entry name" value="SH2"/>
    <property type="match status" value="1"/>
</dbReference>
<evidence type="ECO:0000256" key="3">
    <source>
        <dbReference type="PROSITE-ProRule" id="PRU00191"/>
    </source>
</evidence>
<dbReference type="Proteomes" id="UP000267096">
    <property type="component" value="Unassembled WGS sequence"/>
</dbReference>
<dbReference type="WBParaSite" id="ASIM_0000360501-mRNA-1">
    <property type="protein sequence ID" value="ASIM_0000360501-mRNA-1"/>
    <property type="gene ID" value="ASIM_0000360501"/>
</dbReference>
<keyword evidence="7" id="KW-1185">Reference proteome</keyword>
<dbReference type="SUPFAM" id="SSF55550">
    <property type="entry name" value="SH2 domain"/>
    <property type="match status" value="1"/>
</dbReference>
<evidence type="ECO:0000256" key="4">
    <source>
        <dbReference type="PROSITE-ProRule" id="PRU10141"/>
    </source>
</evidence>
<dbReference type="CDD" id="cd10361">
    <property type="entry name" value="SH2_Fps_family"/>
    <property type="match status" value="1"/>
</dbReference>
<evidence type="ECO:0000256" key="1">
    <source>
        <dbReference type="ARBA" id="ARBA00022741"/>
    </source>
</evidence>
<accession>A0A0M3J7Q7</accession>
<dbReference type="Gene3D" id="3.30.505.10">
    <property type="entry name" value="SH2 domain"/>
    <property type="match status" value="1"/>
</dbReference>
<feature type="domain" description="SH2" evidence="5">
    <location>
        <begin position="27"/>
        <end position="148"/>
    </location>
</feature>
<name>A0A0M3J7Q7_ANISI</name>
<dbReference type="GO" id="GO:0005524">
    <property type="term" value="F:ATP binding"/>
    <property type="evidence" value="ECO:0007669"/>
    <property type="project" value="UniProtKB-UniRule"/>
</dbReference>
<evidence type="ECO:0000259" key="5">
    <source>
        <dbReference type="PROSITE" id="PS50001"/>
    </source>
</evidence>
<keyword evidence="1 4" id="KW-0547">Nucleotide-binding</keyword>
<evidence type="ECO:0000313" key="6">
    <source>
        <dbReference type="EMBL" id="VDK21715.1"/>
    </source>
</evidence>
<evidence type="ECO:0000313" key="7">
    <source>
        <dbReference type="Proteomes" id="UP000267096"/>
    </source>
</evidence>
<dbReference type="Gene3D" id="3.30.200.20">
    <property type="entry name" value="Phosphorylase Kinase, domain 1"/>
    <property type="match status" value="1"/>
</dbReference>
<dbReference type="PANTHER" id="PTHR24418">
    <property type="entry name" value="TYROSINE-PROTEIN KINASE"/>
    <property type="match status" value="1"/>
</dbReference>
<dbReference type="InterPro" id="IPR017441">
    <property type="entry name" value="Protein_kinase_ATP_BS"/>
</dbReference>
<keyword evidence="2 4" id="KW-0067">ATP-binding</keyword>
<dbReference type="EMBL" id="UYRR01005330">
    <property type="protein sequence ID" value="VDK21715.1"/>
    <property type="molecule type" value="Genomic_DNA"/>
</dbReference>
<evidence type="ECO:0000256" key="2">
    <source>
        <dbReference type="ARBA" id="ARBA00022840"/>
    </source>
</evidence>
<sequence>MSVTLNDHFSDSAKADDVAKYVEDEDYYHGLLPREDIACILEKVGDFIIRATQPRPTDPREIVVSVRVKPNEDDPVTIPLMPSDCCIRFYKTLCELKIRHIVIRRRMKEDGSLEWRAIEDECYSSVRELIDNYMASGRPLNPEVKSSVLIRSIKRKPWEFLHEDIKLNDLLGEGQYGEVRAGEALVNGRKLSVAVKVAKVVKEESQLAKAKEKIKEMMHEAR</sequence>
<dbReference type="InterPro" id="IPR011009">
    <property type="entry name" value="Kinase-like_dom_sf"/>
</dbReference>
<dbReference type="OrthoDB" id="3256376at2759"/>
<reference evidence="8" key="1">
    <citation type="submission" date="2017-02" db="UniProtKB">
        <authorList>
            <consortium name="WormBaseParasite"/>
        </authorList>
    </citation>
    <scope>IDENTIFICATION</scope>
</reference>
<dbReference type="AlphaFoldDB" id="A0A0M3J7Q7"/>
<feature type="binding site" evidence="4">
    <location>
        <position position="196"/>
    </location>
    <ligand>
        <name>ATP</name>
        <dbReference type="ChEBI" id="CHEBI:30616"/>
    </ligand>
</feature>
<proteinExistence type="predicted"/>
<protein>
    <submittedName>
        <fullName evidence="8">SH2 domain-containing protein</fullName>
    </submittedName>
</protein>
<dbReference type="InterPro" id="IPR035849">
    <property type="entry name" value="Fes/Fps/Fer_SH2"/>
</dbReference>
<reference evidence="6 7" key="2">
    <citation type="submission" date="2018-11" db="EMBL/GenBank/DDBJ databases">
        <authorList>
            <consortium name="Pathogen Informatics"/>
        </authorList>
    </citation>
    <scope>NUCLEOTIDE SEQUENCE [LARGE SCALE GENOMIC DNA]</scope>
</reference>
<dbReference type="SUPFAM" id="SSF56112">
    <property type="entry name" value="Protein kinase-like (PK-like)"/>
    <property type="match status" value="1"/>
</dbReference>
<dbReference type="InterPro" id="IPR050198">
    <property type="entry name" value="Non-receptor_tyrosine_kinases"/>
</dbReference>
<keyword evidence="3" id="KW-0727">SH2 domain</keyword>
<gene>
    <name evidence="6" type="ORF">ASIM_LOCUS3438</name>
</gene>